<evidence type="ECO:0000259" key="3">
    <source>
        <dbReference type="Pfam" id="PF13505"/>
    </source>
</evidence>
<sequence>MKKHLILLAVLTSLPAAANDFSSISFGAQYGIDDGLSDSVIGHAESSLGGYGRLSWNFYDHLFADYNISYSSFDGPSFQSQHFSTTTYASTTKQDFGIGYYFELGSYSPYVKVNKTSFKQSYKGTTGSFTPGTNGITPPDISDASYTADGYGLELGSFIHMSANWTLKVLGSISKLEESGQDIDLYETYAISDTKFGSNWAFEAALGYRKLKAQGADLGEFMPQVGLKYDF</sequence>
<dbReference type="RefSeq" id="WP_137406978.1">
    <property type="nucleotide sequence ID" value="NZ_AP025465.1"/>
</dbReference>
<evidence type="ECO:0000256" key="1">
    <source>
        <dbReference type="ARBA" id="ARBA00022729"/>
    </source>
</evidence>
<feature type="signal peptide" evidence="2">
    <location>
        <begin position="1"/>
        <end position="18"/>
    </location>
</feature>
<evidence type="ECO:0000256" key="2">
    <source>
        <dbReference type="SAM" id="SignalP"/>
    </source>
</evidence>
<name>A0A7V7NVY5_9VIBR</name>
<dbReference type="Proteomes" id="UP000423756">
    <property type="component" value="Unassembled WGS sequence"/>
</dbReference>
<evidence type="ECO:0000313" key="4">
    <source>
        <dbReference type="EMBL" id="KAB0481491.1"/>
    </source>
</evidence>
<dbReference type="Pfam" id="PF13505">
    <property type="entry name" value="OMP_b-brl"/>
    <property type="match status" value="1"/>
</dbReference>
<keyword evidence="1 2" id="KW-0732">Signal</keyword>
<protein>
    <submittedName>
        <fullName evidence="4">Porin family protein</fullName>
    </submittedName>
</protein>
<dbReference type="GeneID" id="77340843"/>
<dbReference type="InterPro" id="IPR027385">
    <property type="entry name" value="Beta-barrel_OMP"/>
</dbReference>
<dbReference type="AlphaFoldDB" id="A0A7V7NVY5"/>
<proteinExistence type="predicted"/>
<evidence type="ECO:0000313" key="5">
    <source>
        <dbReference type="Proteomes" id="UP000423756"/>
    </source>
</evidence>
<accession>A0A7V7NVY5</accession>
<comment type="caution">
    <text evidence="4">The sequence shown here is derived from an EMBL/GenBank/DDBJ whole genome shotgun (WGS) entry which is preliminary data.</text>
</comment>
<reference evidence="4 5" key="1">
    <citation type="submission" date="2019-09" db="EMBL/GenBank/DDBJ databases">
        <title>Draft genome sequences of 48 bacterial type strains from the CCUG.</title>
        <authorList>
            <person name="Tunovic T."/>
            <person name="Pineiro-Iglesias B."/>
            <person name="Unosson C."/>
            <person name="Inganas E."/>
            <person name="Ohlen M."/>
            <person name="Cardew S."/>
            <person name="Jensie-Markopoulos S."/>
            <person name="Salva-Serra F."/>
            <person name="Jaen-Luchoro D."/>
            <person name="Karlsson R."/>
            <person name="Svensson-Stadler L."/>
            <person name="Chun J."/>
            <person name="Moore E."/>
        </authorList>
    </citation>
    <scope>NUCLEOTIDE SEQUENCE [LARGE SCALE GENOMIC DNA]</scope>
    <source>
        <strain evidence="4 5">CCUG 48643</strain>
    </source>
</reference>
<feature type="domain" description="Outer membrane protein beta-barrel" evidence="3">
    <location>
        <begin position="6"/>
        <end position="177"/>
    </location>
</feature>
<organism evidence="4 5">
    <name type="scientific">Vibrio chagasii</name>
    <dbReference type="NCBI Taxonomy" id="170679"/>
    <lineage>
        <taxon>Bacteria</taxon>
        <taxon>Pseudomonadati</taxon>
        <taxon>Pseudomonadota</taxon>
        <taxon>Gammaproteobacteria</taxon>
        <taxon>Vibrionales</taxon>
        <taxon>Vibrionaceae</taxon>
        <taxon>Vibrio</taxon>
    </lineage>
</organism>
<gene>
    <name evidence="4" type="ORF">F7Q91_05870</name>
</gene>
<dbReference type="EMBL" id="VZPX01000008">
    <property type="protein sequence ID" value="KAB0481491.1"/>
    <property type="molecule type" value="Genomic_DNA"/>
</dbReference>
<dbReference type="SUPFAM" id="SSF56935">
    <property type="entry name" value="Porins"/>
    <property type="match status" value="1"/>
</dbReference>
<feature type="chain" id="PRO_5031187508" evidence="2">
    <location>
        <begin position="19"/>
        <end position="231"/>
    </location>
</feature>